<dbReference type="CDD" id="cd02208">
    <property type="entry name" value="cupin_RmlC-like"/>
    <property type="match status" value="1"/>
</dbReference>
<dbReference type="AlphaFoldDB" id="A0A4R1QVI1"/>
<dbReference type="GO" id="GO:0003700">
    <property type="term" value="F:DNA-binding transcription factor activity"/>
    <property type="evidence" value="ECO:0007669"/>
    <property type="project" value="InterPro"/>
</dbReference>
<reference evidence="5 6" key="1">
    <citation type="submission" date="2019-03" db="EMBL/GenBank/DDBJ databases">
        <title>Genomic Encyclopedia of Type Strains, Phase IV (KMG-IV): sequencing the most valuable type-strain genomes for metagenomic binning, comparative biology and taxonomic classification.</title>
        <authorList>
            <person name="Goeker M."/>
        </authorList>
    </citation>
    <scope>NUCLEOTIDE SEQUENCE [LARGE SCALE GENOMIC DNA]</scope>
    <source>
        <strain evidence="5 6">DSM 100556</strain>
    </source>
</reference>
<dbReference type="SMART" id="SM00342">
    <property type="entry name" value="HTH_ARAC"/>
    <property type="match status" value="1"/>
</dbReference>
<dbReference type="InterPro" id="IPR018060">
    <property type="entry name" value="HTH_AraC"/>
</dbReference>
<evidence type="ECO:0000256" key="2">
    <source>
        <dbReference type="ARBA" id="ARBA00023125"/>
    </source>
</evidence>
<organism evidence="5 6">
    <name type="scientific">Kineothrix alysoides</name>
    <dbReference type="NCBI Taxonomy" id="1469948"/>
    <lineage>
        <taxon>Bacteria</taxon>
        <taxon>Bacillati</taxon>
        <taxon>Bacillota</taxon>
        <taxon>Clostridia</taxon>
        <taxon>Lachnospirales</taxon>
        <taxon>Lachnospiraceae</taxon>
        <taxon>Kineothrix</taxon>
    </lineage>
</organism>
<dbReference type="Gene3D" id="1.10.10.60">
    <property type="entry name" value="Homeodomain-like"/>
    <property type="match status" value="2"/>
</dbReference>
<dbReference type="SUPFAM" id="SSF51215">
    <property type="entry name" value="Regulatory protein AraC"/>
    <property type="match status" value="1"/>
</dbReference>
<protein>
    <submittedName>
        <fullName evidence="5">AraC-like DNA-binding protein</fullName>
    </submittedName>
</protein>
<dbReference type="OrthoDB" id="9799319at2"/>
<dbReference type="Pfam" id="PF02311">
    <property type="entry name" value="AraC_binding"/>
    <property type="match status" value="1"/>
</dbReference>
<dbReference type="RefSeq" id="WP_031391745.1">
    <property type="nucleotide sequence ID" value="NZ_JPNB01000002.1"/>
</dbReference>
<gene>
    <name evidence="5" type="ORF">EDD76_109115</name>
</gene>
<dbReference type="InterPro" id="IPR003313">
    <property type="entry name" value="AraC-bd"/>
</dbReference>
<keyword evidence="3" id="KW-0804">Transcription</keyword>
<keyword evidence="6" id="KW-1185">Reference proteome</keyword>
<feature type="domain" description="HTH araC/xylS-type" evidence="4">
    <location>
        <begin position="184"/>
        <end position="282"/>
    </location>
</feature>
<dbReference type="PANTHER" id="PTHR43280:SF27">
    <property type="entry name" value="TRANSCRIPTIONAL REGULATOR MTLR"/>
    <property type="match status" value="1"/>
</dbReference>
<dbReference type="EMBL" id="SLUO01000009">
    <property type="protein sequence ID" value="TCL57253.1"/>
    <property type="molecule type" value="Genomic_DNA"/>
</dbReference>
<evidence type="ECO:0000313" key="5">
    <source>
        <dbReference type="EMBL" id="TCL57253.1"/>
    </source>
</evidence>
<name>A0A4R1QVI1_9FIRM</name>
<dbReference type="PROSITE" id="PS01124">
    <property type="entry name" value="HTH_ARAC_FAMILY_2"/>
    <property type="match status" value="1"/>
</dbReference>
<dbReference type="PANTHER" id="PTHR43280">
    <property type="entry name" value="ARAC-FAMILY TRANSCRIPTIONAL REGULATOR"/>
    <property type="match status" value="1"/>
</dbReference>
<proteinExistence type="predicted"/>
<dbReference type="InterPro" id="IPR009057">
    <property type="entry name" value="Homeodomain-like_sf"/>
</dbReference>
<dbReference type="SUPFAM" id="SSF46689">
    <property type="entry name" value="Homeodomain-like"/>
    <property type="match status" value="2"/>
</dbReference>
<dbReference type="STRING" id="1469948.GCA_000732725_03100"/>
<evidence type="ECO:0000313" key="6">
    <source>
        <dbReference type="Proteomes" id="UP000295718"/>
    </source>
</evidence>
<keyword evidence="1" id="KW-0805">Transcription regulation</keyword>
<dbReference type="GO" id="GO:0043565">
    <property type="term" value="F:sequence-specific DNA binding"/>
    <property type="evidence" value="ECO:0007669"/>
    <property type="project" value="InterPro"/>
</dbReference>
<evidence type="ECO:0000256" key="3">
    <source>
        <dbReference type="ARBA" id="ARBA00023163"/>
    </source>
</evidence>
<accession>A0A4R1QVI1</accession>
<sequence length="286" mass="33410">MIENLKGIFETVNFKENTNLRLYDNDKYEDYPPHWHTPLEIIMPTESEYTVVCCEHTFLLRENDIILICPCCLHTLYAPKKGRRIIFQPDISVLREIRELETVLSILSPVIIITPEEYPQIHPQIQALLLEIRDEYLKNTPLSEAAIYGKLLSILILIGRSYTENRKTFDVTNNKQQEYTEKFMYICDYISTHCTENLTLDDAASLAGFSKFHFTRLFKQFTNVSFYKYLNQKRIATAEKLLANPEYTITDVALNSGFSSLSSFIRMFKIIKNCTPTEFRSMYTIS</sequence>
<evidence type="ECO:0000256" key="1">
    <source>
        <dbReference type="ARBA" id="ARBA00023015"/>
    </source>
</evidence>
<dbReference type="InterPro" id="IPR037923">
    <property type="entry name" value="HTH-like"/>
</dbReference>
<dbReference type="Proteomes" id="UP000295718">
    <property type="component" value="Unassembled WGS sequence"/>
</dbReference>
<dbReference type="Pfam" id="PF12833">
    <property type="entry name" value="HTH_18"/>
    <property type="match status" value="1"/>
</dbReference>
<comment type="caution">
    <text evidence="5">The sequence shown here is derived from an EMBL/GenBank/DDBJ whole genome shotgun (WGS) entry which is preliminary data.</text>
</comment>
<keyword evidence="2 5" id="KW-0238">DNA-binding</keyword>
<evidence type="ECO:0000259" key="4">
    <source>
        <dbReference type="PROSITE" id="PS01124"/>
    </source>
</evidence>